<dbReference type="Gene3D" id="1.10.3760.10">
    <property type="entry name" value="PgpA-like"/>
    <property type="match status" value="1"/>
</dbReference>
<feature type="region of interest" description="Disordered" evidence="1">
    <location>
        <begin position="160"/>
        <end position="183"/>
    </location>
</feature>
<dbReference type="STRING" id="568899.SAMN05192534_11036"/>
<accession>A0A1G8ERK4</accession>
<dbReference type="InterPro" id="IPR007686">
    <property type="entry name" value="YutG/PgpA"/>
</dbReference>
<name>A0A1G8ERK4_9BACI</name>
<gene>
    <name evidence="3" type="ORF">SAMN05192534_11036</name>
</gene>
<sequence length="183" mass="20469">MKKPVPCDVVEDAARQALKDRGVDVKDIADIVYDMQVKYAPNLTKEDCYESADAVLCKREIQHAILVGVELDKLAEKNMLSEPLQSLVDSDEGLFGVDETVALGSVFGFGSIAVTTFGYLDKEKHGVIKKLDEKKDEVHTFMDDLVASIASNASARLAHRMRDKEENRRKDQIKKREDEELIG</sequence>
<evidence type="ECO:0000256" key="1">
    <source>
        <dbReference type="SAM" id="MobiDB-lite"/>
    </source>
</evidence>
<dbReference type="PIRSF" id="PIRSF019587">
    <property type="entry name" value="PGPase"/>
    <property type="match status" value="1"/>
</dbReference>
<dbReference type="Proteomes" id="UP000199163">
    <property type="component" value="Unassembled WGS sequence"/>
</dbReference>
<dbReference type="OrthoDB" id="9793244at2"/>
<dbReference type="RefSeq" id="WP_091273395.1">
    <property type="nucleotide sequence ID" value="NZ_FNDK01000010.1"/>
</dbReference>
<dbReference type="SUPFAM" id="SSF101307">
    <property type="entry name" value="YutG-like"/>
    <property type="match status" value="1"/>
</dbReference>
<feature type="domain" description="YutG/PgpA" evidence="2">
    <location>
        <begin position="37"/>
        <end position="158"/>
    </location>
</feature>
<organism evidence="3 4">
    <name type="scientific">Alteribacillus persepolensis</name>
    <dbReference type="NCBI Taxonomy" id="568899"/>
    <lineage>
        <taxon>Bacteria</taxon>
        <taxon>Bacillati</taxon>
        <taxon>Bacillota</taxon>
        <taxon>Bacilli</taxon>
        <taxon>Bacillales</taxon>
        <taxon>Bacillaceae</taxon>
        <taxon>Alteribacillus</taxon>
    </lineage>
</organism>
<dbReference type="GO" id="GO:0008962">
    <property type="term" value="F:phosphatidylglycerophosphatase activity"/>
    <property type="evidence" value="ECO:0007669"/>
    <property type="project" value="InterPro"/>
</dbReference>
<dbReference type="EMBL" id="FNDK01000010">
    <property type="protein sequence ID" value="SDH72523.1"/>
    <property type="molecule type" value="Genomic_DNA"/>
</dbReference>
<evidence type="ECO:0000313" key="4">
    <source>
        <dbReference type="Proteomes" id="UP000199163"/>
    </source>
</evidence>
<evidence type="ECO:0000259" key="2">
    <source>
        <dbReference type="Pfam" id="PF04608"/>
    </source>
</evidence>
<dbReference type="InterPro" id="IPR026038">
    <property type="entry name" value="Put_PGPase"/>
</dbReference>
<proteinExistence type="predicted"/>
<evidence type="ECO:0000313" key="3">
    <source>
        <dbReference type="EMBL" id="SDH72523.1"/>
    </source>
</evidence>
<dbReference type="AlphaFoldDB" id="A0A1G8ERK4"/>
<dbReference type="InterPro" id="IPR036681">
    <property type="entry name" value="PgpA-like_sf"/>
</dbReference>
<reference evidence="3 4" key="1">
    <citation type="submission" date="2016-10" db="EMBL/GenBank/DDBJ databases">
        <authorList>
            <person name="de Groot N.N."/>
        </authorList>
    </citation>
    <scope>NUCLEOTIDE SEQUENCE [LARGE SCALE GENOMIC DNA]</scope>
    <source>
        <strain evidence="3 4">DSM 21632</strain>
    </source>
</reference>
<keyword evidence="4" id="KW-1185">Reference proteome</keyword>
<dbReference type="GO" id="GO:0006629">
    <property type="term" value="P:lipid metabolic process"/>
    <property type="evidence" value="ECO:0007669"/>
    <property type="project" value="InterPro"/>
</dbReference>
<protein>
    <submittedName>
        <fullName evidence="3">Phosphatidylglycerophosphatase A</fullName>
    </submittedName>
</protein>
<dbReference type="Pfam" id="PF04608">
    <property type="entry name" value="PgpA"/>
    <property type="match status" value="1"/>
</dbReference>